<evidence type="ECO:0000313" key="3">
    <source>
        <dbReference type="Proteomes" id="UP001500804"/>
    </source>
</evidence>
<reference evidence="3" key="1">
    <citation type="journal article" date="2019" name="Int. J. Syst. Evol. Microbiol.">
        <title>The Global Catalogue of Microorganisms (GCM) 10K type strain sequencing project: providing services to taxonomists for standard genome sequencing and annotation.</title>
        <authorList>
            <consortium name="The Broad Institute Genomics Platform"/>
            <consortium name="The Broad Institute Genome Sequencing Center for Infectious Disease"/>
            <person name="Wu L."/>
            <person name="Ma J."/>
        </authorList>
    </citation>
    <scope>NUCLEOTIDE SEQUENCE [LARGE SCALE GENOMIC DNA]</scope>
    <source>
        <strain evidence="3">JCM 18302</strain>
    </source>
</reference>
<comment type="caution">
    <text evidence="2">The sequence shown here is derived from an EMBL/GenBank/DDBJ whole genome shotgun (WGS) entry which is preliminary data.</text>
</comment>
<feature type="region of interest" description="Disordered" evidence="1">
    <location>
        <begin position="79"/>
        <end position="108"/>
    </location>
</feature>
<evidence type="ECO:0000256" key="1">
    <source>
        <dbReference type="SAM" id="MobiDB-lite"/>
    </source>
</evidence>
<dbReference type="EMBL" id="BAABJO010000021">
    <property type="protein sequence ID" value="GAA5129984.1"/>
    <property type="molecule type" value="Genomic_DNA"/>
</dbReference>
<organism evidence="2 3">
    <name type="scientific">Pseudonocardia adelaidensis</name>
    <dbReference type="NCBI Taxonomy" id="648754"/>
    <lineage>
        <taxon>Bacteria</taxon>
        <taxon>Bacillati</taxon>
        <taxon>Actinomycetota</taxon>
        <taxon>Actinomycetes</taxon>
        <taxon>Pseudonocardiales</taxon>
        <taxon>Pseudonocardiaceae</taxon>
        <taxon>Pseudonocardia</taxon>
    </lineage>
</organism>
<gene>
    <name evidence="2" type="ORF">GCM10023320_51300</name>
</gene>
<sequence>MVGPYGVGQYSIVDTVWLDVRMWTGLRGTFHPFMDIACEAPDPPPAVPGEWQRWAASYLGAVAEKEGWQAGRYAYSAERRDDGGHPVEVLTRGQWEWTRPPSGPDARS</sequence>
<dbReference type="Proteomes" id="UP001500804">
    <property type="component" value="Unassembled WGS sequence"/>
</dbReference>
<name>A0ABP9NSS7_9PSEU</name>
<evidence type="ECO:0000313" key="2">
    <source>
        <dbReference type="EMBL" id="GAA5129984.1"/>
    </source>
</evidence>
<keyword evidence="3" id="KW-1185">Reference proteome</keyword>
<proteinExistence type="predicted"/>
<accession>A0ABP9NSS7</accession>
<protein>
    <submittedName>
        <fullName evidence="2">Uncharacterized protein</fullName>
    </submittedName>
</protein>